<evidence type="ECO:0000256" key="1">
    <source>
        <dbReference type="ARBA" id="ARBA00008270"/>
    </source>
</evidence>
<dbReference type="PANTHER" id="PTHR13774:SF39">
    <property type="entry name" value="BIOSYNTHESIS PROTEIN, PUTATIVE-RELATED"/>
    <property type="match status" value="1"/>
</dbReference>
<dbReference type="Proteomes" id="UP000306317">
    <property type="component" value="Unassembled WGS sequence"/>
</dbReference>
<dbReference type="Gene3D" id="3.10.310.10">
    <property type="entry name" value="Diaminopimelate Epimerase, Chain A, domain 1"/>
    <property type="match status" value="2"/>
</dbReference>
<feature type="active site" evidence="3">
    <location>
        <position position="47"/>
    </location>
</feature>
<protein>
    <recommendedName>
        <fullName evidence="6">PhzF family isomerase</fullName>
    </recommendedName>
</protein>
<reference evidence="4 5" key="1">
    <citation type="submission" date="2017-02" db="EMBL/GenBank/DDBJ databases">
        <title>Whole genome sequencing of Rhodanobacter lindaniclasticus DSM 17932.</title>
        <authorList>
            <person name="Kumar S."/>
            <person name="Patil P."/>
            <person name="Patil P.B."/>
        </authorList>
    </citation>
    <scope>NUCLEOTIDE SEQUENCE [LARGE SCALE GENOMIC DNA]</scope>
    <source>
        <strain evidence="4 5">DSM 17932</strain>
    </source>
</reference>
<dbReference type="NCBIfam" id="NF007625">
    <property type="entry name" value="PRK10281.1"/>
    <property type="match status" value="1"/>
</dbReference>
<evidence type="ECO:0000313" key="5">
    <source>
        <dbReference type="Proteomes" id="UP000306317"/>
    </source>
</evidence>
<dbReference type="InterPro" id="IPR003719">
    <property type="entry name" value="Phenazine_PhzF-like"/>
</dbReference>
<evidence type="ECO:0000313" key="4">
    <source>
        <dbReference type="EMBL" id="THD06327.1"/>
    </source>
</evidence>
<evidence type="ECO:0008006" key="6">
    <source>
        <dbReference type="Google" id="ProtNLM"/>
    </source>
</evidence>
<keyword evidence="2" id="KW-0413">Isomerase</keyword>
<sequence length="299" mass="32283">MSKRTLYHVDAFTTRRFRGNPAGVVLNADGLSDAEMQDLARELKHSETAFVLAPDGADHDVRLRYFSPTTEVPLCGHATIATHYVRASLPGFGSSEFRQKTAAGIQRIRIGHNEVGGRRVFMQQERPRIDPPLDASVRHRIAAALGVADDRLTAALPLQVVSIGHGKVMVPLEPMVDLDALAPSMPALATLSAEIGCNGYFVFQLRKDEAATDGRMFAPAIGIDEDPVTGNANGPLGAYLVHHRLMPHDGASLRFAGHQGRALRRDGIVHVEVRIAHDEPVEVTIAGDACILFSAPLDG</sequence>
<dbReference type="OrthoDB" id="9788221at2"/>
<gene>
    <name evidence="4" type="ORF">B1991_13685</name>
</gene>
<accession>A0A4S3KD11</accession>
<comment type="similarity">
    <text evidence="1">Belongs to the PhzF family.</text>
</comment>
<evidence type="ECO:0000256" key="3">
    <source>
        <dbReference type="PIRSR" id="PIRSR016184-1"/>
    </source>
</evidence>
<proteinExistence type="inferred from homology"/>
<keyword evidence="5" id="KW-1185">Reference proteome</keyword>
<dbReference type="AlphaFoldDB" id="A0A4S3KD11"/>
<dbReference type="PANTHER" id="PTHR13774">
    <property type="entry name" value="PHENAZINE BIOSYNTHESIS PROTEIN"/>
    <property type="match status" value="1"/>
</dbReference>
<dbReference type="Pfam" id="PF02567">
    <property type="entry name" value="PhzC-PhzF"/>
    <property type="match status" value="1"/>
</dbReference>
<dbReference type="EMBL" id="MWIO01000038">
    <property type="protein sequence ID" value="THD06327.1"/>
    <property type="molecule type" value="Genomic_DNA"/>
</dbReference>
<comment type="caution">
    <text evidence="4">The sequence shown here is derived from an EMBL/GenBank/DDBJ whole genome shotgun (WGS) entry which is preliminary data.</text>
</comment>
<dbReference type="GO" id="GO:0016853">
    <property type="term" value="F:isomerase activity"/>
    <property type="evidence" value="ECO:0007669"/>
    <property type="project" value="UniProtKB-KW"/>
</dbReference>
<name>A0A4S3KD11_9GAMM</name>
<dbReference type="RefSeq" id="WP_136259238.1">
    <property type="nucleotide sequence ID" value="NZ_MWIO01000038.1"/>
</dbReference>
<dbReference type="SUPFAM" id="SSF54506">
    <property type="entry name" value="Diaminopimelate epimerase-like"/>
    <property type="match status" value="1"/>
</dbReference>
<evidence type="ECO:0000256" key="2">
    <source>
        <dbReference type="ARBA" id="ARBA00023235"/>
    </source>
</evidence>
<dbReference type="GO" id="GO:0005737">
    <property type="term" value="C:cytoplasm"/>
    <property type="evidence" value="ECO:0007669"/>
    <property type="project" value="TreeGrafter"/>
</dbReference>
<organism evidence="4 5">
    <name type="scientific">Rhodanobacter lindaniclasticus</name>
    <dbReference type="NCBI Taxonomy" id="75310"/>
    <lineage>
        <taxon>Bacteria</taxon>
        <taxon>Pseudomonadati</taxon>
        <taxon>Pseudomonadota</taxon>
        <taxon>Gammaproteobacteria</taxon>
        <taxon>Lysobacterales</taxon>
        <taxon>Rhodanobacteraceae</taxon>
        <taxon>Rhodanobacter</taxon>
    </lineage>
</organism>
<dbReference type="NCBIfam" id="TIGR00654">
    <property type="entry name" value="PhzF_family"/>
    <property type="match status" value="1"/>
</dbReference>
<dbReference type="PIRSF" id="PIRSF016184">
    <property type="entry name" value="PhzC_PhzF"/>
    <property type="match status" value="1"/>
</dbReference>